<dbReference type="AlphaFoldDB" id="A0AAU7EEM2"/>
<gene>
    <name evidence="2" type="ORF">QLS71_016405</name>
</gene>
<organism evidence="2 3">
    <name type="scientific">Mariniflexile litorale</name>
    <dbReference type="NCBI Taxonomy" id="3045158"/>
    <lineage>
        <taxon>Bacteria</taxon>
        <taxon>Pseudomonadati</taxon>
        <taxon>Bacteroidota</taxon>
        <taxon>Flavobacteriia</taxon>
        <taxon>Flavobacteriales</taxon>
        <taxon>Flavobacteriaceae</taxon>
        <taxon>Mariniflexile</taxon>
    </lineage>
</organism>
<evidence type="ECO:0000256" key="1">
    <source>
        <dbReference type="SAM" id="SignalP"/>
    </source>
</evidence>
<evidence type="ECO:0000313" key="3">
    <source>
        <dbReference type="Proteomes" id="UP001224325"/>
    </source>
</evidence>
<accession>A0AAU7EEM2</accession>
<sequence>MRNSIYFITIFFLVMSTHLFAQDKQEDIVAVWDAGEAKVEIYKKDERYIGNPINSEGNRNQQIEVLNLEYKEGKWIGKLYSRKGNRLLDVVCEVKEKKLHLEVSTRFATRILEWKQVK</sequence>
<feature type="chain" id="PRO_5043593731" description="DUF2147 domain-containing protein" evidence="1">
    <location>
        <begin position="22"/>
        <end position="118"/>
    </location>
</feature>
<keyword evidence="1" id="KW-0732">Signal</keyword>
<dbReference type="KEGG" id="mlil:QLS71_016405"/>
<feature type="signal peptide" evidence="1">
    <location>
        <begin position="1"/>
        <end position="21"/>
    </location>
</feature>
<dbReference type="RefSeq" id="WP_348636573.1">
    <property type="nucleotide sequence ID" value="NZ_CP155618.1"/>
</dbReference>
<evidence type="ECO:0008006" key="4">
    <source>
        <dbReference type="Google" id="ProtNLM"/>
    </source>
</evidence>
<keyword evidence="3" id="KW-1185">Reference proteome</keyword>
<proteinExistence type="predicted"/>
<evidence type="ECO:0000313" key="2">
    <source>
        <dbReference type="EMBL" id="XBL13892.1"/>
    </source>
</evidence>
<dbReference type="EMBL" id="CP155618">
    <property type="protein sequence ID" value="XBL13892.1"/>
    <property type="molecule type" value="Genomic_DNA"/>
</dbReference>
<dbReference type="Proteomes" id="UP001224325">
    <property type="component" value="Chromosome"/>
</dbReference>
<protein>
    <recommendedName>
        <fullName evidence="4">DUF2147 domain-containing protein</fullName>
    </recommendedName>
</protein>
<reference evidence="2" key="1">
    <citation type="submission" date="2024-04" db="EMBL/GenBank/DDBJ databases">
        <title>Mariniflexile litorale, isolated from the shallow sediments of the Sea of Japan.</title>
        <authorList>
            <person name="Romanenko L."/>
            <person name="Isaeva M."/>
        </authorList>
    </citation>
    <scope>NUCLEOTIDE SEQUENCE [LARGE SCALE GENOMIC DNA]</scope>
    <source>
        <strain evidence="2">KMM 9835</strain>
    </source>
</reference>
<name>A0AAU7EEM2_9FLAO</name>